<evidence type="ECO:0000256" key="1">
    <source>
        <dbReference type="SAM" id="MobiDB-lite"/>
    </source>
</evidence>
<feature type="compositionally biased region" description="Basic and acidic residues" evidence="1">
    <location>
        <begin position="313"/>
        <end position="330"/>
    </location>
</feature>
<dbReference type="OrthoDB" id="27435at2759"/>
<sequence length="475" mass="52799">MSRGKTTADRNRPRIVSDCQFLISPQSPSNYRFPLYYPPDLLIPMANGSMSSQSQARSPSSPTKLCSKTYKKASQLYLTRRLPEALESLQPIITPSVSKDDTNNADNTTPVAPIATAAGTWRIKVWNLYITLLSAIVDLGAEEGKNQFGLKEWKSIASQVREGAIWETVVDVGYQGREGSVDAEVVYNLATLLLTHTSSQSLNQQRLETYLSSYGQPNLDLTDRLQDASDDFQPIRTTSGADTPKDLTARVKIIELFTLHVLPRNDEWEYATEFINLSEVLDEERKELFLQTLEGLKEEKERGETRAVEIQRAKDAELERQRDEERREAEAAAAAAKAQANGHKRNTSETDYGIEKSRAQGSPKSKGAKGSDKSLNGKSKTSLSSGSKGAKKQDKTEPRGRQTQAVATAVRNLFRHIIQTVSGNPMSLLRTLLFVIGILMAMSRQDVRERVRRVTDGAWQKVKATVGMGVKVSYI</sequence>
<proteinExistence type="predicted"/>
<dbReference type="AlphaFoldDB" id="A0A9W4J2P5"/>
<name>A0A9W4J2P5_9EURO</name>
<keyword evidence="3" id="KW-1185">Reference proteome</keyword>
<evidence type="ECO:0008006" key="4">
    <source>
        <dbReference type="Google" id="ProtNLM"/>
    </source>
</evidence>
<dbReference type="Proteomes" id="UP001152649">
    <property type="component" value="Unassembled WGS sequence"/>
</dbReference>
<feature type="compositionally biased region" description="Low complexity" evidence="1">
    <location>
        <begin position="331"/>
        <end position="340"/>
    </location>
</feature>
<reference evidence="2" key="1">
    <citation type="submission" date="2021-07" db="EMBL/GenBank/DDBJ databases">
        <authorList>
            <person name="Branca A.L. A."/>
        </authorList>
    </citation>
    <scope>NUCLEOTIDE SEQUENCE</scope>
</reference>
<feature type="compositionally biased region" description="Low complexity" evidence="1">
    <location>
        <begin position="373"/>
        <end position="388"/>
    </location>
</feature>
<organism evidence="2 3">
    <name type="scientific">Penicillium salamii</name>
    <dbReference type="NCBI Taxonomy" id="1612424"/>
    <lineage>
        <taxon>Eukaryota</taxon>
        <taxon>Fungi</taxon>
        <taxon>Dikarya</taxon>
        <taxon>Ascomycota</taxon>
        <taxon>Pezizomycotina</taxon>
        <taxon>Eurotiomycetes</taxon>
        <taxon>Eurotiomycetidae</taxon>
        <taxon>Eurotiales</taxon>
        <taxon>Aspergillaceae</taxon>
        <taxon>Penicillium</taxon>
    </lineage>
</organism>
<feature type="region of interest" description="Disordered" evidence="1">
    <location>
        <begin position="313"/>
        <end position="404"/>
    </location>
</feature>
<comment type="caution">
    <text evidence="2">The sequence shown here is derived from an EMBL/GenBank/DDBJ whole genome shotgun (WGS) entry which is preliminary data.</text>
</comment>
<protein>
    <recommendedName>
        <fullName evidence="4">Peroxin 26</fullName>
    </recommendedName>
</protein>
<gene>
    <name evidence="2" type="ORF">PSALAMII_LOCUS4527</name>
</gene>
<dbReference type="EMBL" id="CAJVPG010000177">
    <property type="protein sequence ID" value="CAG8368644.1"/>
    <property type="molecule type" value="Genomic_DNA"/>
</dbReference>
<accession>A0A9W4J2P5</accession>
<feature type="compositionally biased region" description="Basic and acidic residues" evidence="1">
    <location>
        <begin position="391"/>
        <end position="400"/>
    </location>
</feature>
<evidence type="ECO:0000313" key="2">
    <source>
        <dbReference type="EMBL" id="CAG8368644.1"/>
    </source>
</evidence>
<evidence type="ECO:0000313" key="3">
    <source>
        <dbReference type="Proteomes" id="UP001152649"/>
    </source>
</evidence>